<name>A0A7X1RNM8_STRMT</name>
<dbReference type="RefSeq" id="WP_153225500.1">
    <property type="nucleotide sequence ID" value="NZ_WIJK01000020.1"/>
</dbReference>
<proteinExistence type="predicted"/>
<evidence type="ECO:0000313" key="1">
    <source>
        <dbReference type="EMBL" id="MQQ52735.1"/>
    </source>
</evidence>
<dbReference type="InterPro" id="IPR011006">
    <property type="entry name" value="CheY-like_superfamily"/>
</dbReference>
<organism evidence="1 2">
    <name type="scientific">Streptococcus mitis</name>
    <dbReference type="NCBI Taxonomy" id="28037"/>
    <lineage>
        <taxon>Bacteria</taxon>
        <taxon>Bacillati</taxon>
        <taxon>Bacillota</taxon>
        <taxon>Bacilli</taxon>
        <taxon>Lactobacillales</taxon>
        <taxon>Streptococcaceae</taxon>
        <taxon>Streptococcus</taxon>
        <taxon>Streptococcus mitis group</taxon>
    </lineage>
</organism>
<evidence type="ECO:0000313" key="2">
    <source>
        <dbReference type="Proteomes" id="UP000467560"/>
    </source>
</evidence>
<reference evidence="1 2" key="1">
    <citation type="submission" date="2019-10" db="EMBL/GenBank/DDBJ databases">
        <title>Streptococcus mitis of the oral and urogenital tracts.</title>
        <authorList>
            <person name="Price T."/>
            <person name="Mores C.R."/>
            <person name="Putonti C."/>
            <person name="Wolfe A.J."/>
        </authorList>
    </citation>
    <scope>NUCLEOTIDE SEQUENCE [LARGE SCALE GENOMIC DNA]</scope>
    <source>
        <strain evidence="1 2">SM16</strain>
    </source>
</reference>
<protein>
    <submittedName>
        <fullName evidence="1">Chemotaxis protein</fullName>
    </submittedName>
</protein>
<gene>
    <name evidence="1" type="ORF">GEZ89_07190</name>
</gene>
<accession>A0A7X1RNM8</accession>
<comment type="caution">
    <text evidence="1">The sequence shown here is derived from an EMBL/GenBank/DDBJ whole genome shotgun (WGS) entry which is preliminary data.</text>
</comment>
<sequence length="205" mass="24084">MYRIGFIDDDRDSYEDYQVRLARKNIELLYPDGITEMPEIIEWLLSNGIKCFIIDYKLNNKFKFLGTELITYINLKVPDLPCLILTNYPEESINENLVIINLIEDRNVLAANDIEEFVRKIKQAVDVFETRLHKYHIDYENLLKAKKNGSISAIEEEQFIDLYKLLRAYGEVDDLPIHLLSSEVNQKIDEILGRVNVLVEEIENR</sequence>
<dbReference type="SUPFAM" id="SSF52172">
    <property type="entry name" value="CheY-like"/>
    <property type="match status" value="1"/>
</dbReference>
<dbReference type="AlphaFoldDB" id="A0A7X1RNM8"/>
<dbReference type="Proteomes" id="UP000467560">
    <property type="component" value="Unassembled WGS sequence"/>
</dbReference>
<dbReference type="EMBL" id="WIJK01000020">
    <property type="protein sequence ID" value="MQQ52735.1"/>
    <property type="molecule type" value="Genomic_DNA"/>
</dbReference>